<feature type="region of interest" description="Disordered" evidence="8">
    <location>
        <begin position="109"/>
        <end position="153"/>
    </location>
</feature>
<dbReference type="EMBL" id="OZ075130">
    <property type="protein sequence ID" value="CAL4978444.1"/>
    <property type="molecule type" value="Genomic_DNA"/>
</dbReference>
<keyword evidence="2" id="KW-0805">Transcription regulation</keyword>
<keyword evidence="3" id="KW-0238">DNA-binding</keyword>
<dbReference type="Pfam" id="PF00847">
    <property type="entry name" value="AP2"/>
    <property type="match status" value="1"/>
</dbReference>
<evidence type="ECO:0000256" key="1">
    <source>
        <dbReference type="ARBA" id="ARBA00004123"/>
    </source>
</evidence>
<comment type="subcellular location">
    <subcellularLocation>
        <location evidence="1">Nucleus</location>
    </subcellularLocation>
</comment>
<dbReference type="InterPro" id="IPR001471">
    <property type="entry name" value="AP2/ERF_dom"/>
</dbReference>
<evidence type="ECO:0000256" key="4">
    <source>
        <dbReference type="ARBA" id="ARBA00023159"/>
    </source>
</evidence>
<dbReference type="InterPro" id="IPR051032">
    <property type="entry name" value="AP2/ERF_TF_ERF_subfamily"/>
</dbReference>
<reference evidence="11" key="1">
    <citation type="submission" date="2024-06" db="EMBL/GenBank/DDBJ databases">
        <authorList>
            <person name="Ryan C."/>
        </authorList>
    </citation>
    <scope>NUCLEOTIDE SEQUENCE [LARGE SCALE GENOMIC DNA]</scope>
</reference>
<gene>
    <name evidence="10" type="ORF">URODEC1_LOCUS54738</name>
</gene>
<keyword evidence="4" id="KW-0010">Activator</keyword>
<feature type="domain" description="AP2/ERF" evidence="9">
    <location>
        <begin position="156"/>
        <end position="213"/>
    </location>
</feature>
<name>A0ABC9AM21_9POAL</name>
<feature type="region of interest" description="Disordered" evidence="8">
    <location>
        <begin position="245"/>
        <end position="285"/>
    </location>
</feature>
<dbReference type="PANTHER" id="PTHR31985:SF277">
    <property type="entry name" value="AP21"/>
    <property type="match status" value="1"/>
</dbReference>
<keyword evidence="11" id="KW-1185">Reference proteome</keyword>
<dbReference type="AlphaFoldDB" id="A0ABC9AM21"/>
<keyword evidence="5" id="KW-0804">Transcription</keyword>
<dbReference type="PRINTS" id="PR00367">
    <property type="entry name" value="ETHRSPELEMNT"/>
</dbReference>
<feature type="compositionally biased region" description="Low complexity" evidence="8">
    <location>
        <begin position="250"/>
        <end position="261"/>
    </location>
</feature>
<evidence type="ECO:0000256" key="6">
    <source>
        <dbReference type="ARBA" id="ARBA00023242"/>
    </source>
</evidence>
<sequence>MGRSYLSALLCPLTRRCYPNCYARLRPSMIPFTPSPLLMTSRQSLPSQQPPLLIQPSTPGPLSSLCNCNHTIAFAPPPCFSLTHDSDRATQLRGLGVRACGAMSDMSSDTSSATSSYSSSPSTSSTSSPRVKSGGGNKKRPRTHDDGAGAGGVLPAYRGVRMRAWGKWVSEIREPRKKSRIWLGTFPCPEMAARAHDAAALSVKGARAVLNFPDLAAALPRPASLAPRDVQAAAARAAALIMPHHKQSSATAADAPAAADDAAQRPPSSLAGDHRRDAPEPERRQPVEVAAELVFDELAPLWVEDVVEFGPSDHPSWTPYDGLDAVGFQPLLWEY</sequence>
<evidence type="ECO:0000256" key="8">
    <source>
        <dbReference type="SAM" id="MobiDB-lite"/>
    </source>
</evidence>
<evidence type="ECO:0000313" key="11">
    <source>
        <dbReference type="Proteomes" id="UP001497457"/>
    </source>
</evidence>
<evidence type="ECO:0000256" key="5">
    <source>
        <dbReference type="ARBA" id="ARBA00023163"/>
    </source>
</evidence>
<comment type="similarity">
    <text evidence="7">Belongs to the AP2/ERF transcription factor family. ERF subfamily.</text>
</comment>
<evidence type="ECO:0000256" key="2">
    <source>
        <dbReference type="ARBA" id="ARBA00023015"/>
    </source>
</evidence>
<dbReference type="CDD" id="cd00018">
    <property type="entry name" value="AP2"/>
    <property type="match status" value="1"/>
</dbReference>
<dbReference type="InterPro" id="IPR016177">
    <property type="entry name" value="DNA-bd_dom_sf"/>
</dbReference>
<dbReference type="SMART" id="SM00380">
    <property type="entry name" value="AP2"/>
    <property type="match status" value="1"/>
</dbReference>
<dbReference type="FunFam" id="3.30.730.10:FF:000001">
    <property type="entry name" value="Ethylene-responsive transcription factor 2"/>
    <property type="match status" value="1"/>
</dbReference>
<evidence type="ECO:0000256" key="3">
    <source>
        <dbReference type="ARBA" id="ARBA00023125"/>
    </source>
</evidence>
<feature type="compositionally biased region" description="Basic and acidic residues" evidence="8">
    <location>
        <begin position="272"/>
        <end position="285"/>
    </location>
</feature>
<keyword evidence="6" id="KW-0539">Nucleus</keyword>
<dbReference type="SUPFAM" id="SSF54171">
    <property type="entry name" value="DNA-binding domain"/>
    <property type="match status" value="1"/>
</dbReference>
<dbReference type="Gene3D" id="3.30.730.10">
    <property type="entry name" value="AP2/ERF domain"/>
    <property type="match status" value="1"/>
</dbReference>
<organism evidence="10 11">
    <name type="scientific">Urochloa decumbens</name>
    <dbReference type="NCBI Taxonomy" id="240449"/>
    <lineage>
        <taxon>Eukaryota</taxon>
        <taxon>Viridiplantae</taxon>
        <taxon>Streptophyta</taxon>
        <taxon>Embryophyta</taxon>
        <taxon>Tracheophyta</taxon>
        <taxon>Spermatophyta</taxon>
        <taxon>Magnoliopsida</taxon>
        <taxon>Liliopsida</taxon>
        <taxon>Poales</taxon>
        <taxon>Poaceae</taxon>
        <taxon>PACMAD clade</taxon>
        <taxon>Panicoideae</taxon>
        <taxon>Panicodae</taxon>
        <taxon>Paniceae</taxon>
        <taxon>Melinidinae</taxon>
        <taxon>Urochloa</taxon>
    </lineage>
</organism>
<dbReference type="GO" id="GO:0005634">
    <property type="term" value="C:nucleus"/>
    <property type="evidence" value="ECO:0007669"/>
    <property type="project" value="UniProtKB-SubCell"/>
</dbReference>
<feature type="compositionally biased region" description="Low complexity" evidence="8">
    <location>
        <begin position="109"/>
        <end position="129"/>
    </location>
</feature>
<reference evidence="10 11" key="2">
    <citation type="submission" date="2024-10" db="EMBL/GenBank/DDBJ databases">
        <authorList>
            <person name="Ryan C."/>
        </authorList>
    </citation>
    <scope>NUCLEOTIDE SEQUENCE [LARGE SCALE GENOMIC DNA]</scope>
</reference>
<dbReference type="GO" id="GO:0003677">
    <property type="term" value="F:DNA binding"/>
    <property type="evidence" value="ECO:0007669"/>
    <property type="project" value="UniProtKB-KW"/>
</dbReference>
<protein>
    <recommendedName>
        <fullName evidence="9">AP2/ERF domain-containing protein</fullName>
    </recommendedName>
</protein>
<dbReference type="PANTHER" id="PTHR31985">
    <property type="entry name" value="ETHYLENE-RESPONSIVE TRANSCRIPTION FACTOR ERF042-RELATED"/>
    <property type="match status" value="1"/>
</dbReference>
<dbReference type="InterPro" id="IPR036955">
    <property type="entry name" value="AP2/ERF_dom_sf"/>
</dbReference>
<evidence type="ECO:0000313" key="10">
    <source>
        <dbReference type="EMBL" id="CAL4978444.1"/>
    </source>
</evidence>
<dbReference type="PROSITE" id="PS51032">
    <property type="entry name" value="AP2_ERF"/>
    <property type="match status" value="1"/>
</dbReference>
<accession>A0ABC9AM21</accession>
<proteinExistence type="inferred from homology"/>
<evidence type="ECO:0000256" key="7">
    <source>
        <dbReference type="ARBA" id="ARBA00024343"/>
    </source>
</evidence>
<dbReference type="Proteomes" id="UP001497457">
    <property type="component" value="Chromosome 20rd"/>
</dbReference>
<evidence type="ECO:0000259" key="9">
    <source>
        <dbReference type="PROSITE" id="PS51032"/>
    </source>
</evidence>